<dbReference type="Proteomes" id="UP000269539">
    <property type="component" value="Unassembled WGS sequence"/>
</dbReference>
<evidence type="ECO:0008006" key="12">
    <source>
        <dbReference type="Google" id="ProtNLM"/>
    </source>
</evidence>
<dbReference type="GO" id="GO:0016887">
    <property type="term" value="F:ATP hydrolysis activity"/>
    <property type="evidence" value="ECO:0007669"/>
    <property type="project" value="TreeGrafter"/>
</dbReference>
<protein>
    <recommendedName>
        <fullName evidence="12">PHD-type domain-containing protein</fullName>
    </recommendedName>
</protein>
<feature type="compositionally biased region" description="Polar residues" evidence="7">
    <location>
        <begin position="1423"/>
        <end position="1435"/>
    </location>
</feature>
<dbReference type="InterPro" id="IPR038718">
    <property type="entry name" value="SNF2-like_sf"/>
</dbReference>
<sequence>MHDSDDDDLAADPLAAFKAGGPRPSNNHTHNPSGSSTPATAPAPAPPTFASSGSGFTSINRPSNVPTPVASASQSRAEDDADPFAFDANNIPVGDGDSEDEADVVEETRRPISFDDLLELQNGQAALAYFQENSPSPSPEPIERPAKRTKMSSYGPTRGRPRAVNFVDPTDALSDAEDGITLATSRRRTRDDDEPQYYDEPEDDPGEDEIIEDESDRPRRSGRPRYGERQPSRRSARAPRMPSAMELDEESEGSDDLLQSDVFNTKRLRGRPKRGPMDDFIDDEDERAAKKRIRIGERHSGRATRHTGGMKEVDVNDIYRSDSDSAARAPVKQKVVGAKEVFKPLPRNDEFRMRHNQDCETCGQGPNFAPLIYCQGCSLAYHKSCLGHRTNREHLVTKIADDDCVLQCRRCIAFPKKKDPIAPDQGKCAECKRHGDSCKAFRPRKTPAQEQRDREENGGDDPVYEIHESRINNADNVLFRCSGCWRGFHFEHLPSKSDMMELDMEADAEQRFREYSRGWKCKDCLSAPGKVIALIAWKPVDDDNYDPALAFDMIDEDEKAYLVRWEGMSYFRSVWMPGAWVWGTTAVMMRKAFAKREEAQHPKMRTEDAIPEDFLRTDIVLDIKYTSIVDIHTEEVDKARIREIDKALIKYKGLGYEDAVWEAPPSPDDGDRWTDFVVAYNDWVLGRYVKTPSQAKLKKTMEKIRKEDFGKLEKKTQPENLEGGELMKYQIEGLNWLYYKWFTQKNAILADEMGLGKTIQIIGFLATLVQDHTCWPFLIVVPNSTCPNWRREIKRWAPSLRVVAYYGSKESRDLAYRHELFPQGAKDLRCHVVVTSYDAAADENCRKFFRSVPWQGLIVDEGQRLKNDKNMLYSALGALKAPFRILLTGTPLQNNQRELFNLLQFLDDSYKAEELEERFQDLTQEKIAELHDMIRPFFLRRTKAQVLTFLPPMSQIIVPVSMSIVQKKLYRSILAKNPDLMKAIFSAEGSLKQGERGSLSNILMQLRKCLCHPFVYSKSIEERNVGIAASHRNLVDASSKLKLLELLLPELKKRGHRVLIFSQFLDMLDIVEDFMEGMGFAFQRLDGSMGALQKQKRIDEYNAPDSSLFAFLLSTRAGGVGINLATADTVIILDPDFNPHQDIQALSRAHRIGQNKKVLCFQLVTRASAEERIMQMGRKKLALDHVLIQEMDADDADQNDLVSVLRHGASELFDDAGDQDIQYDIAGIEKLLDRSHMGNTIPGGADKSAETQWSHARVWANDSAALQDDQMFVDAPEEHAPDPGVWSNILKERERLAAEEAAAKAKAFGRGRRARGNVDYAGAREMEGDNADLGTPVKNKKQKDDDESDTDFQADDSGAEDEEPFAGEEKIDMDDVDVVDEGTKRDIGRKKHGKQTPNKGKQPPADGKPSPASASKSKVKPANSTKPALQSSTPTKSKRRETKAQVPTKTPPNKVAKSSGTRGQKTVIAKDNKKANLTSKAPKASVKPRAKESTVKQKKSKTPASGSKEAHDTAPSPNTAVGFNMPTADGVGDNIQVATPPVIDLTGADNQAPSSPDPLNA</sequence>
<dbReference type="InterPro" id="IPR001650">
    <property type="entry name" value="Helicase_C-like"/>
</dbReference>
<dbReference type="InterPro" id="IPR016197">
    <property type="entry name" value="Chromo-like_dom_sf"/>
</dbReference>
<dbReference type="InterPro" id="IPR000330">
    <property type="entry name" value="SNF2_N"/>
</dbReference>
<dbReference type="GO" id="GO:0003677">
    <property type="term" value="F:DNA binding"/>
    <property type="evidence" value="ECO:0007669"/>
    <property type="project" value="TreeGrafter"/>
</dbReference>
<dbReference type="GO" id="GO:0000785">
    <property type="term" value="C:chromatin"/>
    <property type="evidence" value="ECO:0007669"/>
    <property type="project" value="TreeGrafter"/>
</dbReference>
<dbReference type="PANTHER" id="PTHR45623:SF17">
    <property type="entry name" value="CHROMODOMAIN-HELICASE-DNA-BINDING PROTEIN 3-RELATED"/>
    <property type="match status" value="1"/>
</dbReference>
<dbReference type="InterPro" id="IPR041684">
    <property type="entry name" value="Znf-PHD-like"/>
</dbReference>
<feature type="region of interest" description="Disordered" evidence="7">
    <location>
        <begin position="126"/>
        <end position="260"/>
    </location>
</feature>
<dbReference type="Gene3D" id="3.40.50.300">
    <property type="entry name" value="P-loop containing nucleotide triphosphate hydrolases"/>
    <property type="match status" value="1"/>
</dbReference>
<evidence type="ECO:0000259" key="8">
    <source>
        <dbReference type="PROSITE" id="PS51192"/>
    </source>
</evidence>
<dbReference type="Pfam" id="PF23615">
    <property type="entry name" value="Chromo_MIT1"/>
    <property type="match status" value="1"/>
</dbReference>
<organism evidence="10 11">
    <name type="scientific">Hortaea werneckii</name>
    <name type="common">Black yeast</name>
    <name type="synonym">Cladosporium werneckii</name>
    <dbReference type="NCBI Taxonomy" id="91943"/>
    <lineage>
        <taxon>Eukaryota</taxon>
        <taxon>Fungi</taxon>
        <taxon>Dikarya</taxon>
        <taxon>Ascomycota</taxon>
        <taxon>Pezizomycotina</taxon>
        <taxon>Dothideomycetes</taxon>
        <taxon>Dothideomycetidae</taxon>
        <taxon>Mycosphaerellales</taxon>
        <taxon>Teratosphaeriaceae</taxon>
        <taxon>Hortaea</taxon>
    </lineage>
</organism>
<dbReference type="GO" id="GO:0005634">
    <property type="term" value="C:nucleus"/>
    <property type="evidence" value="ECO:0007669"/>
    <property type="project" value="UniProtKB-SubCell"/>
</dbReference>
<name>A0A3M7HAT8_HORWE</name>
<dbReference type="SUPFAM" id="SSF57903">
    <property type="entry name" value="FYVE/PHD zinc finger"/>
    <property type="match status" value="1"/>
</dbReference>
<dbReference type="InterPro" id="IPR014001">
    <property type="entry name" value="Helicase_ATP-bd"/>
</dbReference>
<dbReference type="InterPro" id="IPR049730">
    <property type="entry name" value="SNF2/RAD54-like_C"/>
</dbReference>
<dbReference type="Gene3D" id="3.40.50.10810">
    <property type="entry name" value="Tandem AAA-ATPase domain"/>
    <property type="match status" value="1"/>
</dbReference>
<dbReference type="GO" id="GO:0005524">
    <property type="term" value="F:ATP binding"/>
    <property type="evidence" value="ECO:0007669"/>
    <property type="project" value="UniProtKB-KW"/>
</dbReference>
<feature type="region of interest" description="Disordered" evidence="7">
    <location>
        <begin position="442"/>
        <end position="463"/>
    </location>
</feature>
<dbReference type="VEuPathDB" id="FungiDB:BTJ68_12755"/>
<dbReference type="GO" id="GO:0042393">
    <property type="term" value="F:histone binding"/>
    <property type="evidence" value="ECO:0007669"/>
    <property type="project" value="TreeGrafter"/>
</dbReference>
<evidence type="ECO:0000256" key="7">
    <source>
        <dbReference type="SAM" id="MobiDB-lite"/>
    </source>
</evidence>
<evidence type="ECO:0000313" key="11">
    <source>
        <dbReference type="Proteomes" id="UP000269539"/>
    </source>
</evidence>
<dbReference type="SUPFAM" id="SSF52540">
    <property type="entry name" value="P-loop containing nucleoside triphosphate hydrolases"/>
    <property type="match status" value="2"/>
</dbReference>
<feature type="region of interest" description="Disordered" evidence="7">
    <location>
        <begin position="1"/>
        <end position="112"/>
    </location>
</feature>
<feature type="compositionally biased region" description="Acidic residues" evidence="7">
    <location>
        <begin position="1345"/>
        <end position="1380"/>
    </location>
</feature>
<dbReference type="Pfam" id="PF15446">
    <property type="entry name" value="zf-PHD-like"/>
    <property type="match status" value="1"/>
</dbReference>
<keyword evidence="3" id="KW-0547">Nucleotide-binding</keyword>
<evidence type="ECO:0000256" key="3">
    <source>
        <dbReference type="ARBA" id="ARBA00022741"/>
    </source>
</evidence>
<dbReference type="PANTHER" id="PTHR45623">
    <property type="entry name" value="CHROMODOMAIN-HELICASE-DNA-BINDING PROTEIN 3-RELATED-RELATED"/>
    <property type="match status" value="1"/>
</dbReference>
<evidence type="ECO:0000256" key="5">
    <source>
        <dbReference type="ARBA" id="ARBA00022840"/>
    </source>
</evidence>
<dbReference type="SMART" id="SM00487">
    <property type="entry name" value="DEXDc"/>
    <property type="match status" value="1"/>
</dbReference>
<evidence type="ECO:0000313" key="10">
    <source>
        <dbReference type="EMBL" id="RMZ10266.1"/>
    </source>
</evidence>
<dbReference type="GO" id="GO:0003682">
    <property type="term" value="F:chromatin binding"/>
    <property type="evidence" value="ECO:0007669"/>
    <property type="project" value="TreeGrafter"/>
</dbReference>
<evidence type="ECO:0000256" key="4">
    <source>
        <dbReference type="ARBA" id="ARBA00022801"/>
    </source>
</evidence>
<feature type="compositionally biased region" description="Acidic residues" evidence="7">
    <location>
        <begin position="1"/>
        <end position="10"/>
    </location>
</feature>
<dbReference type="InterPro" id="IPR056616">
    <property type="entry name" value="Chromo_MIT1"/>
</dbReference>
<dbReference type="SMART" id="SM00490">
    <property type="entry name" value="HELICc"/>
    <property type="match status" value="1"/>
</dbReference>
<feature type="compositionally biased region" description="Low complexity" evidence="7">
    <location>
        <begin position="1403"/>
        <end position="1422"/>
    </location>
</feature>
<comment type="subunit">
    <text evidence="2">Component of the NuA4 histone acetyltransferase complex.</text>
</comment>
<evidence type="ECO:0000256" key="6">
    <source>
        <dbReference type="ARBA" id="ARBA00023242"/>
    </source>
</evidence>
<dbReference type="GO" id="GO:0140658">
    <property type="term" value="F:ATP-dependent chromatin remodeler activity"/>
    <property type="evidence" value="ECO:0007669"/>
    <property type="project" value="TreeGrafter"/>
</dbReference>
<comment type="subcellular location">
    <subcellularLocation>
        <location evidence="1">Nucleus</location>
    </subcellularLocation>
</comment>
<keyword evidence="5" id="KW-0067">ATP-binding</keyword>
<evidence type="ECO:0000256" key="1">
    <source>
        <dbReference type="ARBA" id="ARBA00004123"/>
    </source>
</evidence>
<evidence type="ECO:0000259" key="9">
    <source>
        <dbReference type="PROSITE" id="PS51194"/>
    </source>
</evidence>
<feature type="compositionally biased region" description="Polar residues" evidence="7">
    <location>
        <begin position="56"/>
        <end position="75"/>
    </location>
</feature>
<feature type="domain" description="Helicase C-terminal" evidence="9">
    <location>
        <begin position="1043"/>
        <end position="1194"/>
    </location>
</feature>
<dbReference type="Pfam" id="PF23614">
    <property type="entry name" value="DUF7141"/>
    <property type="match status" value="1"/>
</dbReference>
<feature type="region of interest" description="Disordered" evidence="7">
    <location>
        <begin position="1320"/>
        <end position="1535"/>
    </location>
</feature>
<dbReference type="CDD" id="cd15489">
    <property type="entry name" value="PHD_SF"/>
    <property type="match status" value="1"/>
</dbReference>
<dbReference type="PROSITE" id="PS51192">
    <property type="entry name" value="HELICASE_ATP_BIND_1"/>
    <property type="match status" value="1"/>
</dbReference>
<proteinExistence type="predicted"/>
<feature type="compositionally biased region" description="Acidic residues" evidence="7">
    <location>
        <begin position="192"/>
        <end position="215"/>
    </location>
</feature>
<feature type="compositionally biased region" description="Acidic residues" evidence="7">
    <location>
        <begin position="246"/>
        <end position="255"/>
    </location>
</feature>
<evidence type="ECO:0000256" key="2">
    <source>
        <dbReference type="ARBA" id="ARBA00011353"/>
    </source>
</evidence>
<keyword evidence="4" id="KW-0378">Hydrolase</keyword>
<dbReference type="Pfam" id="PF00176">
    <property type="entry name" value="SNF2-rel_dom"/>
    <property type="match status" value="1"/>
</dbReference>
<keyword evidence="6" id="KW-0539">Nucleus</keyword>
<dbReference type="InterPro" id="IPR011011">
    <property type="entry name" value="Znf_FYVE_PHD"/>
</dbReference>
<feature type="domain" description="Helicase ATP-binding" evidence="8">
    <location>
        <begin position="738"/>
        <end position="909"/>
    </location>
</feature>
<dbReference type="Pfam" id="PF00271">
    <property type="entry name" value="Helicase_C"/>
    <property type="match status" value="1"/>
</dbReference>
<dbReference type="CDD" id="cd17919">
    <property type="entry name" value="DEXHc_Snf"/>
    <property type="match status" value="1"/>
</dbReference>
<accession>A0A3M7HAT8</accession>
<dbReference type="PROSITE" id="PS51194">
    <property type="entry name" value="HELICASE_CTER"/>
    <property type="match status" value="1"/>
</dbReference>
<dbReference type="InterPro" id="IPR027417">
    <property type="entry name" value="P-loop_NTPase"/>
</dbReference>
<dbReference type="InterPro" id="IPR055565">
    <property type="entry name" value="DUF7141"/>
</dbReference>
<dbReference type="CDD" id="cd18793">
    <property type="entry name" value="SF2_C_SNF"/>
    <property type="match status" value="1"/>
</dbReference>
<reference evidence="10 11" key="1">
    <citation type="journal article" date="2018" name="BMC Genomics">
        <title>Genomic evidence for intraspecific hybridization in a clonal and extremely halotolerant yeast.</title>
        <authorList>
            <person name="Gostincar C."/>
            <person name="Stajich J.E."/>
            <person name="Zupancic J."/>
            <person name="Zalar P."/>
            <person name="Gunde-Cimerman N."/>
        </authorList>
    </citation>
    <scope>NUCLEOTIDE SEQUENCE [LARGE SCALE GENOMIC DNA]</scope>
    <source>
        <strain evidence="10 11">EXF-10513</strain>
    </source>
</reference>
<dbReference type="SUPFAM" id="SSF54160">
    <property type="entry name" value="Chromo domain-like"/>
    <property type="match status" value="1"/>
</dbReference>
<gene>
    <name evidence="10" type="ORF">D0864_01318</name>
</gene>
<dbReference type="EMBL" id="QWIO01000079">
    <property type="protein sequence ID" value="RMZ10266.1"/>
    <property type="molecule type" value="Genomic_DNA"/>
</dbReference>
<feature type="compositionally biased region" description="Acidic residues" evidence="7">
    <location>
        <begin position="96"/>
        <end position="105"/>
    </location>
</feature>
<comment type="caution">
    <text evidence="10">The sequence shown here is derived from an EMBL/GenBank/DDBJ whole genome shotgun (WGS) entry which is preliminary data.</text>
</comment>